<dbReference type="Gene3D" id="1.10.287.130">
    <property type="match status" value="1"/>
</dbReference>
<dbReference type="FunFam" id="3.30.565.10:FF:000006">
    <property type="entry name" value="Sensor histidine kinase WalK"/>
    <property type="match status" value="1"/>
</dbReference>
<dbReference type="PANTHER" id="PTHR42878">
    <property type="entry name" value="TWO-COMPONENT HISTIDINE KINASE"/>
    <property type="match status" value="1"/>
</dbReference>
<dbReference type="InterPro" id="IPR003594">
    <property type="entry name" value="HATPase_dom"/>
</dbReference>
<dbReference type="Gene3D" id="3.30.565.10">
    <property type="entry name" value="Histidine kinase-like ATPase, C-terminal domain"/>
    <property type="match status" value="1"/>
</dbReference>
<dbReference type="InterPro" id="IPR003661">
    <property type="entry name" value="HisK_dim/P_dom"/>
</dbReference>
<dbReference type="GO" id="GO:0030295">
    <property type="term" value="F:protein kinase activator activity"/>
    <property type="evidence" value="ECO:0007669"/>
    <property type="project" value="TreeGrafter"/>
</dbReference>
<evidence type="ECO:0000256" key="6">
    <source>
        <dbReference type="SAM" id="Coils"/>
    </source>
</evidence>
<keyword evidence="4" id="KW-0808">Transferase</keyword>
<evidence type="ECO:0000256" key="5">
    <source>
        <dbReference type="ARBA" id="ARBA00022777"/>
    </source>
</evidence>
<dbReference type="OrthoDB" id="9808408at2"/>
<organism evidence="9 10">
    <name type="scientific">Ferrovibrio terrae</name>
    <dbReference type="NCBI Taxonomy" id="2594003"/>
    <lineage>
        <taxon>Bacteria</taxon>
        <taxon>Pseudomonadati</taxon>
        <taxon>Pseudomonadota</taxon>
        <taxon>Alphaproteobacteria</taxon>
        <taxon>Rhodospirillales</taxon>
        <taxon>Rhodospirillaceae</taxon>
        <taxon>Ferrovibrio</taxon>
    </lineage>
</organism>
<dbReference type="GO" id="GO:0000156">
    <property type="term" value="F:phosphorelay response regulator activity"/>
    <property type="evidence" value="ECO:0007669"/>
    <property type="project" value="TreeGrafter"/>
</dbReference>
<dbReference type="PROSITE" id="PS50109">
    <property type="entry name" value="HIS_KIN"/>
    <property type="match status" value="1"/>
</dbReference>
<evidence type="ECO:0000256" key="7">
    <source>
        <dbReference type="SAM" id="Phobius"/>
    </source>
</evidence>
<dbReference type="PRINTS" id="PR00344">
    <property type="entry name" value="BCTRLSENSOR"/>
</dbReference>
<keyword evidence="10" id="KW-1185">Reference proteome</keyword>
<dbReference type="GO" id="GO:0007234">
    <property type="term" value="P:osmosensory signaling via phosphorelay pathway"/>
    <property type="evidence" value="ECO:0007669"/>
    <property type="project" value="TreeGrafter"/>
</dbReference>
<name>A0A516GX34_9PROT</name>
<reference evidence="9 10" key="1">
    <citation type="submission" date="2019-07" db="EMBL/GenBank/DDBJ databases">
        <title>Genome sequencing for Ferrovibrio sp. K5.</title>
        <authorList>
            <person name="Park S.-J."/>
        </authorList>
    </citation>
    <scope>NUCLEOTIDE SEQUENCE [LARGE SCALE GENOMIC DNA]</scope>
    <source>
        <strain evidence="9 10">K5</strain>
    </source>
</reference>
<dbReference type="SUPFAM" id="SSF55874">
    <property type="entry name" value="ATPase domain of HSP90 chaperone/DNA topoisomerase II/histidine kinase"/>
    <property type="match status" value="1"/>
</dbReference>
<evidence type="ECO:0000313" key="10">
    <source>
        <dbReference type="Proteomes" id="UP000317496"/>
    </source>
</evidence>
<dbReference type="InterPro" id="IPR004358">
    <property type="entry name" value="Sig_transdc_His_kin-like_C"/>
</dbReference>
<dbReference type="InterPro" id="IPR036097">
    <property type="entry name" value="HisK_dim/P_sf"/>
</dbReference>
<dbReference type="SUPFAM" id="SSF47384">
    <property type="entry name" value="Homodimeric domain of signal transducing histidine kinase"/>
    <property type="match status" value="1"/>
</dbReference>
<dbReference type="InterPro" id="IPR007891">
    <property type="entry name" value="CHASE3"/>
</dbReference>
<dbReference type="EMBL" id="CP041636">
    <property type="protein sequence ID" value="QDO96077.1"/>
    <property type="molecule type" value="Genomic_DNA"/>
</dbReference>
<comment type="catalytic activity">
    <reaction evidence="1">
        <text>ATP + protein L-histidine = ADP + protein N-phospho-L-histidine.</text>
        <dbReference type="EC" id="2.7.13.3"/>
    </reaction>
</comment>
<dbReference type="Pfam" id="PF05227">
    <property type="entry name" value="CHASE3"/>
    <property type="match status" value="1"/>
</dbReference>
<dbReference type="AlphaFoldDB" id="A0A516GX34"/>
<keyword evidence="7" id="KW-0472">Membrane</keyword>
<feature type="transmembrane region" description="Helical" evidence="7">
    <location>
        <begin position="12"/>
        <end position="36"/>
    </location>
</feature>
<evidence type="ECO:0000256" key="1">
    <source>
        <dbReference type="ARBA" id="ARBA00000085"/>
    </source>
</evidence>
<feature type="domain" description="Histidine kinase" evidence="8">
    <location>
        <begin position="262"/>
        <end position="488"/>
    </location>
</feature>
<sequence length="490" mass="55098">MSVSLPLTGKRVPIQFGLLVMGFVVLVTMSLTSLWLARESDRASEIVAHTLEVNSAIVTYQGALRRAESGQRGFLLTGDRAYLNDYEAGRRRFDEIRPELERLISDNPEQMARLQALQPLVQRKIEEMEQTLAMKQAGRERELLASLQANTGLDTMNEMLSRISTMLNDERALLEDRREYSDRTSIMLFIVNFAGGLIIAVLALASISLIRKRSQQAAAALVQLEAAHAELATVNRSLEERVAERTADLREANDEIQRFAFIVSHDLRSPLVNVMGFTSEMEALQGEIFSETPQTPEQRAQQRREVEEALGFIKSSIAKMDRLINAILGLSRAGRREFTAQPIQLHQLLTAMSKDVAHRLQEVGGEIEIASLPEISSDRLAMEQIFSNLIDNAIKYRSNDRPVRISLDSEERGNFVVIRVSDNGRGIDQKDYERIFELFRRAGRQDRPGEGIGLAHVRAMVRRLGGTIRVDSELGQGTTFTIILPKKWTA</sequence>
<protein>
    <recommendedName>
        <fullName evidence="2">histidine kinase</fullName>
        <ecNumber evidence="2">2.7.13.3</ecNumber>
    </recommendedName>
</protein>
<keyword evidence="5" id="KW-0418">Kinase</keyword>
<gene>
    <name evidence="9" type="ORF">FNB15_01740</name>
</gene>
<dbReference type="CDD" id="cd00082">
    <property type="entry name" value="HisKA"/>
    <property type="match status" value="1"/>
</dbReference>
<evidence type="ECO:0000256" key="2">
    <source>
        <dbReference type="ARBA" id="ARBA00012438"/>
    </source>
</evidence>
<dbReference type="SMART" id="SM00388">
    <property type="entry name" value="HisKA"/>
    <property type="match status" value="1"/>
</dbReference>
<evidence type="ECO:0000313" key="9">
    <source>
        <dbReference type="EMBL" id="QDO96077.1"/>
    </source>
</evidence>
<dbReference type="SMART" id="SM00387">
    <property type="entry name" value="HATPase_c"/>
    <property type="match status" value="1"/>
</dbReference>
<dbReference type="InterPro" id="IPR005467">
    <property type="entry name" value="His_kinase_dom"/>
</dbReference>
<dbReference type="EC" id="2.7.13.3" evidence="2"/>
<dbReference type="RefSeq" id="WP_144067058.1">
    <property type="nucleotide sequence ID" value="NZ_CP041636.1"/>
</dbReference>
<keyword evidence="7" id="KW-0812">Transmembrane</keyword>
<dbReference type="InterPro" id="IPR036890">
    <property type="entry name" value="HATPase_C_sf"/>
</dbReference>
<dbReference type="GO" id="GO:0000155">
    <property type="term" value="F:phosphorelay sensor kinase activity"/>
    <property type="evidence" value="ECO:0007669"/>
    <property type="project" value="InterPro"/>
</dbReference>
<evidence type="ECO:0000259" key="8">
    <source>
        <dbReference type="PROSITE" id="PS50109"/>
    </source>
</evidence>
<evidence type="ECO:0000256" key="3">
    <source>
        <dbReference type="ARBA" id="ARBA00022553"/>
    </source>
</evidence>
<dbReference type="PANTHER" id="PTHR42878:SF15">
    <property type="entry name" value="BACTERIOPHYTOCHROME"/>
    <property type="match status" value="1"/>
</dbReference>
<dbReference type="CDD" id="cd19410">
    <property type="entry name" value="HK9-like_sensor"/>
    <property type="match status" value="1"/>
</dbReference>
<keyword evidence="6" id="KW-0175">Coiled coil</keyword>
<feature type="coiled-coil region" evidence="6">
    <location>
        <begin position="221"/>
        <end position="255"/>
    </location>
</feature>
<accession>A0A516GX34</accession>
<dbReference type="Proteomes" id="UP000317496">
    <property type="component" value="Chromosome"/>
</dbReference>
<proteinExistence type="predicted"/>
<dbReference type="Pfam" id="PF02518">
    <property type="entry name" value="HATPase_c"/>
    <property type="match status" value="1"/>
</dbReference>
<keyword evidence="3" id="KW-0597">Phosphoprotein</keyword>
<evidence type="ECO:0000256" key="4">
    <source>
        <dbReference type="ARBA" id="ARBA00022679"/>
    </source>
</evidence>
<keyword evidence="7" id="KW-1133">Transmembrane helix</keyword>
<dbReference type="KEGG" id="fer:FNB15_01740"/>
<feature type="transmembrane region" description="Helical" evidence="7">
    <location>
        <begin position="186"/>
        <end position="210"/>
    </location>
</feature>
<dbReference type="InterPro" id="IPR050351">
    <property type="entry name" value="BphY/WalK/GraS-like"/>
</dbReference>